<dbReference type="AlphaFoldDB" id="A0A1H3B5F8"/>
<dbReference type="OrthoDB" id="95129at2"/>
<reference evidence="2" key="1">
    <citation type="submission" date="2016-10" db="EMBL/GenBank/DDBJ databases">
        <authorList>
            <person name="Varghese N."/>
            <person name="Submissions S."/>
        </authorList>
    </citation>
    <scope>NUCLEOTIDE SEQUENCE [LARGE SCALE GENOMIC DNA]</scope>
    <source>
        <strain evidence="2">DSM 217</strain>
    </source>
</reference>
<accession>A0A1H3B5F8</accession>
<proteinExistence type="predicted"/>
<dbReference type="Pfam" id="PF13289">
    <property type="entry name" value="SIR2_2"/>
    <property type="match status" value="1"/>
</dbReference>
<dbReference type="EMBL" id="FNNZ01000023">
    <property type="protein sequence ID" value="SDX37177.1"/>
    <property type="molecule type" value="Genomic_DNA"/>
</dbReference>
<protein>
    <submittedName>
        <fullName evidence="1">SIR2-like domain-containing protein</fullName>
    </submittedName>
</protein>
<dbReference type="Proteomes" id="UP000198816">
    <property type="component" value="Unassembled WGS sequence"/>
</dbReference>
<name>A0A1H3B5F8_THIRO</name>
<dbReference type="RefSeq" id="WP_093036185.1">
    <property type="nucleotide sequence ID" value="NZ_FNNZ01000023.1"/>
</dbReference>
<sequence>MTKEFDDYQERIQDDIATCMDTMGVQPILFIGSGLSRRYFLAPSWEGLLQKLVDECPLIEKDYAYYKQKFHSPIEIGTAFADIYREWAWGEGKDSFPDELFSPNQPAEIYIKYRVATFFEGLLSSADAKDAGEAHREELESLQKVRPHAIITTNYDRFLEQLFPEYSPVVGQKILKANYAQIGEILKIHGCSSDPASLVFARNDYDEFQAKKKYLSAKLLAFFAEHPLFFFGYSAEDPNIRAILADIDEILSPEGQLIPNIYLVEWNQQSEKMTSFPSERLIAIDAEHSVRAKNIISHSFQWIFDALGSNNALQSVSPKILRALMARTYDLVRHDIPKRTVEVDYDTLERAVSSEQELARLFGITTLDDPSSVNAIYPFSLTCVGQKLGYSSWHQANQLIDQIKSQKGVNIKATDNRYHIAILAGNTMQAHKYSQNAVDLLTKVRDGEDYELEH</sequence>
<organism evidence="1 2">
    <name type="scientific">Thiocapsa roseopersicina</name>
    <dbReference type="NCBI Taxonomy" id="1058"/>
    <lineage>
        <taxon>Bacteria</taxon>
        <taxon>Pseudomonadati</taxon>
        <taxon>Pseudomonadota</taxon>
        <taxon>Gammaproteobacteria</taxon>
        <taxon>Chromatiales</taxon>
        <taxon>Chromatiaceae</taxon>
        <taxon>Thiocapsa</taxon>
    </lineage>
</organism>
<evidence type="ECO:0000313" key="2">
    <source>
        <dbReference type="Proteomes" id="UP000198816"/>
    </source>
</evidence>
<keyword evidence="2" id="KW-1185">Reference proteome</keyword>
<gene>
    <name evidence="1" type="ORF">SAMN05421783_1237</name>
</gene>
<dbReference type="STRING" id="1058.SAMN05421783_1237"/>
<evidence type="ECO:0000313" key="1">
    <source>
        <dbReference type="EMBL" id="SDX37177.1"/>
    </source>
</evidence>